<dbReference type="OrthoDB" id="3446744at2759"/>
<keyword evidence="3" id="KW-1185">Reference proteome</keyword>
<dbReference type="AlphaFoldDB" id="A0A4S8QU67"/>
<comment type="caution">
    <text evidence="2">The sequence shown here is derived from an EMBL/GenBank/DDBJ whole genome shotgun (WGS) entry which is preliminary data.</text>
</comment>
<protein>
    <submittedName>
        <fullName evidence="2">Uncharacterized protein</fullName>
    </submittedName>
</protein>
<evidence type="ECO:0000256" key="1">
    <source>
        <dbReference type="SAM" id="Phobius"/>
    </source>
</evidence>
<evidence type="ECO:0000313" key="3">
    <source>
        <dbReference type="Proteomes" id="UP000308671"/>
    </source>
</evidence>
<gene>
    <name evidence="2" type="ORF">BGAL_0339g00050</name>
</gene>
<keyword evidence="1" id="KW-0812">Transmembrane</keyword>
<accession>A0A4S8QU67</accession>
<keyword evidence="1" id="KW-1133">Transmembrane helix</keyword>
<feature type="transmembrane region" description="Helical" evidence="1">
    <location>
        <begin position="119"/>
        <end position="137"/>
    </location>
</feature>
<reference evidence="2 3" key="1">
    <citation type="submission" date="2017-12" db="EMBL/GenBank/DDBJ databases">
        <title>Comparative genomics of Botrytis spp.</title>
        <authorList>
            <person name="Valero-Jimenez C.A."/>
            <person name="Tapia P."/>
            <person name="Veloso J."/>
            <person name="Silva-Moreno E."/>
            <person name="Staats M."/>
            <person name="Valdes J.H."/>
            <person name="Van Kan J.A.L."/>
        </authorList>
    </citation>
    <scope>NUCLEOTIDE SEQUENCE [LARGE SCALE GENOMIC DNA]</scope>
    <source>
        <strain evidence="2 3">MUCL435</strain>
    </source>
</reference>
<sequence>MSNDSYCINDSHGISSTLGNQSACYWPSVWTDPNSTEFGNVSISAIKACCGTSDLIDYPLNDQYNCVIQYCRFPPPNGDDTIMKCLNDVFLSGNSSIQVDLFCTGMDKIESMGTIVRRGTINTILLMTVVIAFGSWAL</sequence>
<name>A0A4S8QU67_9HELO</name>
<evidence type="ECO:0000313" key="2">
    <source>
        <dbReference type="EMBL" id="THV47045.1"/>
    </source>
</evidence>
<dbReference type="EMBL" id="PQXL01000339">
    <property type="protein sequence ID" value="THV47045.1"/>
    <property type="molecule type" value="Genomic_DNA"/>
</dbReference>
<organism evidence="2 3">
    <name type="scientific">Botrytis galanthina</name>
    <dbReference type="NCBI Taxonomy" id="278940"/>
    <lineage>
        <taxon>Eukaryota</taxon>
        <taxon>Fungi</taxon>
        <taxon>Dikarya</taxon>
        <taxon>Ascomycota</taxon>
        <taxon>Pezizomycotina</taxon>
        <taxon>Leotiomycetes</taxon>
        <taxon>Helotiales</taxon>
        <taxon>Sclerotiniaceae</taxon>
        <taxon>Botrytis</taxon>
    </lineage>
</organism>
<dbReference type="Proteomes" id="UP000308671">
    <property type="component" value="Unassembled WGS sequence"/>
</dbReference>
<keyword evidence="1" id="KW-0472">Membrane</keyword>
<proteinExistence type="predicted"/>